<comment type="caution">
    <text evidence="1">The sequence shown here is derived from an EMBL/GenBank/DDBJ whole genome shotgun (WGS) entry which is preliminary data.</text>
</comment>
<keyword evidence="2" id="KW-1185">Reference proteome</keyword>
<evidence type="ECO:0000313" key="1">
    <source>
        <dbReference type="EMBL" id="GMR39409.1"/>
    </source>
</evidence>
<reference evidence="2" key="1">
    <citation type="submission" date="2022-10" db="EMBL/GenBank/DDBJ databases">
        <title>Genome assembly of Pristionchus species.</title>
        <authorList>
            <person name="Yoshida K."/>
            <person name="Sommer R.J."/>
        </authorList>
    </citation>
    <scope>NUCLEOTIDE SEQUENCE [LARGE SCALE GENOMIC DNA]</scope>
    <source>
        <strain evidence="2">RS5460</strain>
    </source>
</reference>
<dbReference type="AlphaFoldDB" id="A0AAN5CE34"/>
<gene>
    <name evidence="1" type="ORF">PMAYCL1PPCAC_09604</name>
</gene>
<accession>A0AAN5CE34</accession>
<dbReference type="EMBL" id="BTRK01000002">
    <property type="protein sequence ID" value="GMR39409.1"/>
    <property type="molecule type" value="Genomic_DNA"/>
</dbReference>
<dbReference type="Proteomes" id="UP001328107">
    <property type="component" value="Unassembled WGS sequence"/>
</dbReference>
<sequence>MLISSSSFRNTIYERVFTCKACHSFSSKAVRMCIGEKCGMFNQLICFNCVIDGGHAQHAVKYDAKIEKIRKELGKEITSICSKVDENK</sequence>
<feature type="non-terminal residue" evidence="1">
    <location>
        <position position="88"/>
    </location>
</feature>
<organism evidence="1 2">
    <name type="scientific">Pristionchus mayeri</name>
    <dbReference type="NCBI Taxonomy" id="1317129"/>
    <lineage>
        <taxon>Eukaryota</taxon>
        <taxon>Metazoa</taxon>
        <taxon>Ecdysozoa</taxon>
        <taxon>Nematoda</taxon>
        <taxon>Chromadorea</taxon>
        <taxon>Rhabditida</taxon>
        <taxon>Rhabditina</taxon>
        <taxon>Diplogasteromorpha</taxon>
        <taxon>Diplogasteroidea</taxon>
        <taxon>Neodiplogasteridae</taxon>
        <taxon>Pristionchus</taxon>
    </lineage>
</organism>
<proteinExistence type="predicted"/>
<evidence type="ECO:0000313" key="2">
    <source>
        <dbReference type="Proteomes" id="UP001328107"/>
    </source>
</evidence>
<protein>
    <submittedName>
        <fullName evidence="1">Uncharacterized protein</fullName>
    </submittedName>
</protein>
<name>A0AAN5CE34_9BILA</name>